<name>A0A8S5TJU8_9CAUD</name>
<organism evidence="1">
    <name type="scientific">Siphoviridae sp. ctwQT14</name>
    <dbReference type="NCBI Taxonomy" id="2827971"/>
    <lineage>
        <taxon>Viruses</taxon>
        <taxon>Duplodnaviria</taxon>
        <taxon>Heunggongvirae</taxon>
        <taxon>Uroviricota</taxon>
        <taxon>Caudoviricetes</taxon>
    </lineage>
</organism>
<accession>A0A8S5TJU8</accession>
<evidence type="ECO:0000313" key="1">
    <source>
        <dbReference type="EMBL" id="DAF63565.1"/>
    </source>
</evidence>
<sequence>MQNSNNSNTANLKTVKEKLFSTKHPSEKMNDEIRNSILKMKEEQLRRLRPSQFETGTAPISDEDYQKISELADFIAEHVREVGKEQTILDFQVGLNLLNNYKKESLINSKIQLKEDSDFGEKTYAALFDVLQNYPLEVVKQYIKLGAANNAIWATKNNPKINTDKKVENITLKLDERRN</sequence>
<proteinExistence type="predicted"/>
<dbReference type="EMBL" id="BK032842">
    <property type="protein sequence ID" value="DAF63565.1"/>
    <property type="molecule type" value="Genomic_DNA"/>
</dbReference>
<reference evidence="1" key="1">
    <citation type="journal article" date="2021" name="Proc. Natl. Acad. Sci. U.S.A.">
        <title>A Catalog of Tens of Thousands of Viruses from Human Metagenomes Reveals Hidden Associations with Chronic Diseases.</title>
        <authorList>
            <person name="Tisza M.J."/>
            <person name="Buck C.B."/>
        </authorList>
    </citation>
    <scope>NUCLEOTIDE SEQUENCE</scope>
    <source>
        <strain evidence="1">CtwQT14</strain>
    </source>
</reference>
<protein>
    <submittedName>
        <fullName evidence="1">Uncharacterized protein</fullName>
    </submittedName>
</protein>